<keyword evidence="2" id="KW-1133">Transmembrane helix</keyword>
<proteinExistence type="predicted"/>
<dbReference type="PANTHER" id="PTHR37367">
    <property type="entry name" value="CHROMOSOME 4 OPEN READING FRAME 3"/>
    <property type="match status" value="1"/>
</dbReference>
<name>A0A8C4JMR0_DRONO</name>
<dbReference type="Proteomes" id="UP000694423">
    <property type="component" value="Unplaced"/>
</dbReference>
<dbReference type="InterPro" id="IPR038780">
    <property type="entry name" value="ALN"/>
</dbReference>
<feature type="transmembrane region" description="Helical" evidence="2">
    <location>
        <begin position="49"/>
        <end position="70"/>
    </location>
</feature>
<dbReference type="AlphaFoldDB" id="A0A8C4JMR0"/>
<sequence>WPSAQAATGSTGLHSPPAGNMEAVARRQEELQQEGAAAGGSRSLSGQSYWLDLWLFVLFDLALLVFTYLLP</sequence>
<dbReference type="Pfam" id="PF17696">
    <property type="entry name" value="ALN"/>
    <property type="match status" value="1"/>
</dbReference>
<feature type="region of interest" description="Disordered" evidence="1">
    <location>
        <begin position="1"/>
        <end position="43"/>
    </location>
</feature>
<protein>
    <submittedName>
        <fullName evidence="3">Uncharacterized protein</fullName>
    </submittedName>
</protein>
<evidence type="ECO:0000313" key="4">
    <source>
        <dbReference type="Proteomes" id="UP000694423"/>
    </source>
</evidence>
<keyword evidence="2" id="KW-0472">Membrane</keyword>
<evidence type="ECO:0000256" key="1">
    <source>
        <dbReference type="SAM" id="MobiDB-lite"/>
    </source>
</evidence>
<keyword evidence="4" id="KW-1185">Reference proteome</keyword>
<dbReference type="Ensembl" id="ENSDNVT00000012915.1">
    <property type="protein sequence ID" value="ENSDNVP00000010731.1"/>
    <property type="gene ID" value="ENSDNVG00000007588.1"/>
</dbReference>
<evidence type="ECO:0000313" key="3">
    <source>
        <dbReference type="Ensembl" id="ENSDNVP00000010731.1"/>
    </source>
</evidence>
<reference evidence="3" key="1">
    <citation type="submission" date="2025-08" db="UniProtKB">
        <authorList>
            <consortium name="Ensembl"/>
        </authorList>
    </citation>
    <scope>IDENTIFICATION</scope>
</reference>
<evidence type="ECO:0000256" key="2">
    <source>
        <dbReference type="SAM" id="Phobius"/>
    </source>
</evidence>
<accession>A0A8C4JMR0</accession>
<feature type="compositionally biased region" description="Polar residues" evidence="1">
    <location>
        <begin position="1"/>
        <end position="13"/>
    </location>
</feature>
<dbReference type="PANTHER" id="PTHR37367:SF1">
    <property type="entry name" value="CHROMOSOME 4 OPEN READING FRAME 3"/>
    <property type="match status" value="1"/>
</dbReference>
<keyword evidence="2" id="KW-0812">Transmembrane</keyword>
<reference evidence="3" key="2">
    <citation type="submission" date="2025-09" db="UniProtKB">
        <authorList>
            <consortium name="Ensembl"/>
        </authorList>
    </citation>
    <scope>IDENTIFICATION</scope>
</reference>
<organism evidence="3 4">
    <name type="scientific">Dromaius novaehollandiae</name>
    <name type="common">Emu</name>
    <dbReference type="NCBI Taxonomy" id="8790"/>
    <lineage>
        <taxon>Eukaryota</taxon>
        <taxon>Metazoa</taxon>
        <taxon>Chordata</taxon>
        <taxon>Craniata</taxon>
        <taxon>Vertebrata</taxon>
        <taxon>Euteleostomi</taxon>
        <taxon>Archelosauria</taxon>
        <taxon>Archosauria</taxon>
        <taxon>Dinosauria</taxon>
        <taxon>Saurischia</taxon>
        <taxon>Theropoda</taxon>
        <taxon>Coelurosauria</taxon>
        <taxon>Aves</taxon>
        <taxon>Palaeognathae</taxon>
        <taxon>Casuariiformes</taxon>
        <taxon>Dromaiidae</taxon>
        <taxon>Dromaius</taxon>
    </lineage>
</organism>